<feature type="signal peptide" evidence="3">
    <location>
        <begin position="1"/>
        <end position="29"/>
    </location>
</feature>
<name>A0A8H5H361_9AGAR</name>
<dbReference type="Proteomes" id="UP000518752">
    <property type="component" value="Unassembled WGS sequence"/>
</dbReference>
<evidence type="ECO:0000256" key="3">
    <source>
        <dbReference type="SAM" id="SignalP"/>
    </source>
</evidence>
<reference evidence="5 6" key="1">
    <citation type="journal article" date="2020" name="ISME J.">
        <title>Uncovering the hidden diversity of litter-decomposition mechanisms in mushroom-forming fungi.</title>
        <authorList>
            <person name="Floudas D."/>
            <person name="Bentzer J."/>
            <person name="Ahren D."/>
            <person name="Johansson T."/>
            <person name="Persson P."/>
            <person name="Tunlid A."/>
        </authorList>
    </citation>
    <scope>NUCLEOTIDE SEQUENCE [LARGE SCALE GENOMIC DNA]</scope>
    <source>
        <strain evidence="5 6">CBS 406.79</strain>
    </source>
</reference>
<dbReference type="EMBL" id="JAACJN010000094">
    <property type="protein sequence ID" value="KAF5375827.1"/>
    <property type="molecule type" value="Genomic_DNA"/>
</dbReference>
<keyword evidence="2" id="KW-0812">Transmembrane</keyword>
<gene>
    <name evidence="5" type="ORF">D9757_011182</name>
    <name evidence="4" type="ORF">D9757_013161</name>
</gene>
<evidence type="ECO:0000256" key="1">
    <source>
        <dbReference type="SAM" id="MobiDB-lite"/>
    </source>
</evidence>
<proteinExistence type="predicted"/>
<dbReference type="AlphaFoldDB" id="A0A8H5H361"/>
<feature type="region of interest" description="Disordered" evidence="1">
    <location>
        <begin position="128"/>
        <end position="168"/>
    </location>
</feature>
<keyword evidence="2" id="KW-0472">Membrane</keyword>
<keyword evidence="3" id="KW-0732">Signal</keyword>
<sequence length="206" mass="21887">MSISLSRPAVLLLTTIFTYLGLCPVPAHAGVATSPGPGDNTSPGGRISGPDENGICYQGSPYGAITPCPKSVYPHLSAAAVAGIIIAAVFVIVLLIALILWRQQVQNVSDDSASSLFDFVPATRRPWKSTFKSDSDNGAGGGRRPSWRWPFQLSSPTPPTVHQNPAKLSKPRPAIRVILNESPKKLEAIEELEETKDGMSSVESLA</sequence>
<keyword evidence="6" id="KW-1185">Reference proteome</keyword>
<evidence type="ECO:0000313" key="4">
    <source>
        <dbReference type="EMBL" id="KAF5355409.1"/>
    </source>
</evidence>
<accession>A0A8H5H361</accession>
<feature type="transmembrane region" description="Helical" evidence="2">
    <location>
        <begin position="79"/>
        <end position="101"/>
    </location>
</feature>
<evidence type="ECO:0000313" key="5">
    <source>
        <dbReference type="EMBL" id="KAF5375827.1"/>
    </source>
</evidence>
<dbReference type="OrthoDB" id="2957381at2759"/>
<dbReference type="EMBL" id="JAACJN010000250">
    <property type="protein sequence ID" value="KAF5355409.1"/>
    <property type="molecule type" value="Genomic_DNA"/>
</dbReference>
<comment type="caution">
    <text evidence="5">The sequence shown here is derived from an EMBL/GenBank/DDBJ whole genome shotgun (WGS) entry which is preliminary data.</text>
</comment>
<keyword evidence="2" id="KW-1133">Transmembrane helix</keyword>
<organism evidence="5 6">
    <name type="scientific">Collybiopsis confluens</name>
    <dbReference type="NCBI Taxonomy" id="2823264"/>
    <lineage>
        <taxon>Eukaryota</taxon>
        <taxon>Fungi</taxon>
        <taxon>Dikarya</taxon>
        <taxon>Basidiomycota</taxon>
        <taxon>Agaricomycotina</taxon>
        <taxon>Agaricomycetes</taxon>
        <taxon>Agaricomycetidae</taxon>
        <taxon>Agaricales</taxon>
        <taxon>Marasmiineae</taxon>
        <taxon>Omphalotaceae</taxon>
        <taxon>Collybiopsis</taxon>
    </lineage>
</organism>
<feature type="compositionally biased region" description="Polar residues" evidence="1">
    <location>
        <begin position="152"/>
        <end position="163"/>
    </location>
</feature>
<feature type="chain" id="PRO_5036430900" evidence="3">
    <location>
        <begin position="30"/>
        <end position="206"/>
    </location>
</feature>
<evidence type="ECO:0000313" key="6">
    <source>
        <dbReference type="Proteomes" id="UP000518752"/>
    </source>
</evidence>
<protein>
    <submittedName>
        <fullName evidence="5">Uncharacterized protein</fullName>
    </submittedName>
</protein>
<evidence type="ECO:0000256" key="2">
    <source>
        <dbReference type="SAM" id="Phobius"/>
    </source>
</evidence>